<keyword evidence="4" id="KW-1185">Reference proteome</keyword>
<dbReference type="SUPFAM" id="SSF101801">
    <property type="entry name" value="Surface presentation of antigens (SPOA)"/>
    <property type="match status" value="1"/>
</dbReference>
<evidence type="ECO:0000313" key="3">
    <source>
        <dbReference type="EMBL" id="NNU17297.1"/>
    </source>
</evidence>
<evidence type="ECO:0000313" key="4">
    <source>
        <dbReference type="Proteomes" id="UP000536835"/>
    </source>
</evidence>
<dbReference type="GO" id="GO:0003774">
    <property type="term" value="F:cytoskeletal motor activity"/>
    <property type="evidence" value="ECO:0007669"/>
    <property type="project" value="InterPro"/>
</dbReference>
<evidence type="ECO:0000256" key="1">
    <source>
        <dbReference type="ARBA" id="ARBA00009226"/>
    </source>
</evidence>
<keyword evidence="3" id="KW-0969">Cilium</keyword>
<accession>A0A7Y3RNE1</accession>
<organism evidence="3 4">
    <name type="scientific">Parvularcula mediterranea</name>
    <dbReference type="NCBI Taxonomy" id="2732508"/>
    <lineage>
        <taxon>Bacteria</taxon>
        <taxon>Pseudomonadati</taxon>
        <taxon>Pseudomonadota</taxon>
        <taxon>Alphaproteobacteria</taxon>
        <taxon>Parvularculales</taxon>
        <taxon>Parvularculaceae</taxon>
        <taxon>Parvularcula</taxon>
    </lineage>
</organism>
<dbReference type="AlphaFoldDB" id="A0A7Y3RNE1"/>
<keyword evidence="3" id="KW-0966">Cell projection</keyword>
<dbReference type="EMBL" id="JABFCX010000003">
    <property type="protein sequence ID" value="NNU17297.1"/>
    <property type="molecule type" value="Genomic_DNA"/>
</dbReference>
<name>A0A7Y3RNE1_9PROT</name>
<dbReference type="GO" id="GO:0071973">
    <property type="term" value="P:bacterial-type flagellum-dependent cell motility"/>
    <property type="evidence" value="ECO:0007669"/>
    <property type="project" value="InterPro"/>
</dbReference>
<dbReference type="RefSeq" id="WP_173200584.1">
    <property type="nucleotide sequence ID" value="NZ_JABFCX010000003.1"/>
</dbReference>
<dbReference type="PRINTS" id="PR00956">
    <property type="entry name" value="FLGMOTORFLIN"/>
</dbReference>
<dbReference type="InterPro" id="IPR001172">
    <property type="entry name" value="FliN_T3SS_HrcQb"/>
</dbReference>
<sequence>MSKTQAQNAQRPALSIDLELSVRVGTGEISLEEISTLEPGRTILLRESAARPLELCANGHVVARGVLEDPEGDGSLSLKITEMTEPNR</sequence>
<dbReference type="GO" id="GO:0009425">
    <property type="term" value="C:bacterial-type flagellum basal body"/>
    <property type="evidence" value="ECO:0007669"/>
    <property type="project" value="InterPro"/>
</dbReference>
<dbReference type="Proteomes" id="UP000536835">
    <property type="component" value="Unassembled WGS sequence"/>
</dbReference>
<reference evidence="3 4" key="1">
    <citation type="submission" date="2020-05" db="EMBL/GenBank/DDBJ databases">
        <title>Parvularcula mediterraneae sp. nov., isolated from polypropylene straw from shallow seawater of the seashore of Laganas in Zakynthos island, Greece.</title>
        <authorList>
            <person name="Szabo I."/>
            <person name="Al-Omari J."/>
            <person name="Rado J."/>
            <person name="Szerdahelyi G.S."/>
        </authorList>
    </citation>
    <scope>NUCLEOTIDE SEQUENCE [LARGE SCALE GENOMIC DNA]</scope>
    <source>
        <strain evidence="3 4">ZS-1/3</strain>
    </source>
</reference>
<dbReference type="InterPro" id="IPR001543">
    <property type="entry name" value="FliN-like_C"/>
</dbReference>
<comment type="caution">
    <text evidence="3">The sequence shown here is derived from an EMBL/GenBank/DDBJ whole genome shotgun (WGS) entry which is preliminary data.</text>
</comment>
<comment type="similarity">
    <text evidence="1">Belongs to the FliN/MopA/SpaO family.</text>
</comment>
<dbReference type="Gene3D" id="2.30.330.10">
    <property type="entry name" value="SpoA-like"/>
    <property type="match status" value="1"/>
</dbReference>
<dbReference type="InterPro" id="IPR036429">
    <property type="entry name" value="SpoA-like_sf"/>
</dbReference>
<gene>
    <name evidence="3" type="ORF">HK107_13280</name>
</gene>
<protein>
    <submittedName>
        <fullName evidence="3">FliM/FliN family flagellar motor switch protein</fullName>
    </submittedName>
</protein>
<proteinExistence type="inferred from homology"/>
<dbReference type="Pfam" id="PF01052">
    <property type="entry name" value="FliMN_C"/>
    <property type="match status" value="1"/>
</dbReference>
<feature type="domain" description="Flagellar motor switch protein FliN-like C-terminal" evidence="2">
    <location>
        <begin position="15"/>
        <end position="83"/>
    </location>
</feature>
<keyword evidence="3" id="KW-0282">Flagellum</keyword>
<dbReference type="GO" id="GO:0006935">
    <property type="term" value="P:chemotaxis"/>
    <property type="evidence" value="ECO:0007669"/>
    <property type="project" value="InterPro"/>
</dbReference>
<evidence type="ECO:0000259" key="2">
    <source>
        <dbReference type="Pfam" id="PF01052"/>
    </source>
</evidence>